<dbReference type="PROSITE" id="PS51257">
    <property type="entry name" value="PROKAR_LIPOPROTEIN"/>
    <property type="match status" value="1"/>
</dbReference>
<name>A0A7T2U3P5_9BURK</name>
<gene>
    <name evidence="2" type="ORF">I6G56_08685</name>
</gene>
<keyword evidence="1" id="KW-0732">Signal</keyword>
<reference evidence="2 3" key="1">
    <citation type="submission" date="2020-12" db="EMBL/GenBank/DDBJ databases">
        <title>FDA dAtabase for Regulatory Grade micrObial Sequences (FDA-ARGOS): Supporting development and validation of Infectious Disease Dx tests.</title>
        <authorList>
            <person name="Nelson B."/>
            <person name="Plummer A."/>
            <person name="Tallon L."/>
            <person name="Sadzewicz L."/>
            <person name="Zhao X."/>
            <person name="Boylan J."/>
            <person name="Ott S."/>
            <person name="Bowen H."/>
            <person name="Vavikolanu K."/>
            <person name="Mehta A."/>
            <person name="Aluvathingal J."/>
            <person name="Nadendla S."/>
            <person name="Myers T."/>
            <person name="Yan Y."/>
            <person name="Sichtig H."/>
        </authorList>
    </citation>
    <scope>NUCLEOTIDE SEQUENCE [LARGE SCALE GENOMIC DNA]</scope>
    <source>
        <strain evidence="2 3">FDAARGOS_899</strain>
    </source>
</reference>
<dbReference type="RefSeq" id="WP_156436724.1">
    <property type="nucleotide sequence ID" value="NZ_CP013380.1"/>
</dbReference>
<protein>
    <recommendedName>
        <fullName evidence="4">Lipoprotein</fullName>
    </recommendedName>
</protein>
<dbReference type="Proteomes" id="UP000594943">
    <property type="component" value="Chromosome 1"/>
</dbReference>
<proteinExistence type="predicted"/>
<feature type="signal peptide" evidence="1">
    <location>
        <begin position="1"/>
        <end position="23"/>
    </location>
</feature>
<evidence type="ECO:0008006" key="4">
    <source>
        <dbReference type="Google" id="ProtNLM"/>
    </source>
</evidence>
<feature type="chain" id="PRO_5032351488" description="Lipoprotein" evidence="1">
    <location>
        <begin position="24"/>
        <end position="58"/>
    </location>
</feature>
<dbReference type="EMBL" id="CP065686">
    <property type="protein sequence ID" value="QPS45113.1"/>
    <property type="molecule type" value="Genomic_DNA"/>
</dbReference>
<evidence type="ECO:0000313" key="2">
    <source>
        <dbReference type="EMBL" id="QPS45113.1"/>
    </source>
</evidence>
<organism evidence="2 3">
    <name type="scientific">Burkholderia humptydooensis</name>
    <dbReference type="NCBI Taxonomy" id="430531"/>
    <lineage>
        <taxon>Bacteria</taxon>
        <taxon>Pseudomonadati</taxon>
        <taxon>Pseudomonadota</taxon>
        <taxon>Betaproteobacteria</taxon>
        <taxon>Burkholderiales</taxon>
        <taxon>Burkholderiaceae</taxon>
        <taxon>Burkholderia</taxon>
        <taxon>pseudomallei group</taxon>
    </lineage>
</organism>
<evidence type="ECO:0000256" key="1">
    <source>
        <dbReference type="SAM" id="SignalP"/>
    </source>
</evidence>
<sequence length="58" mass="6037">MKYLCILSMVALLSACSHTPVCGSVGAAMLTGGASCLFHHGQDEAKADKQPNRDESAN</sequence>
<evidence type="ECO:0000313" key="3">
    <source>
        <dbReference type="Proteomes" id="UP000594943"/>
    </source>
</evidence>
<accession>A0A7T2U3P5</accession>
<dbReference type="KEGG" id="bhg:I6G56_08685"/>
<dbReference type="AlphaFoldDB" id="A0A7T2U3P5"/>